<dbReference type="InterPro" id="IPR036188">
    <property type="entry name" value="FAD/NAD-bd_sf"/>
</dbReference>
<reference evidence="7 8" key="1">
    <citation type="submission" date="2017-02" db="EMBL/GenBank/DDBJ databases">
        <title>The new phylogeny of genus Mycobacterium.</title>
        <authorList>
            <person name="Tortoli E."/>
            <person name="Trovato A."/>
            <person name="Cirillo D.M."/>
        </authorList>
    </citation>
    <scope>NUCLEOTIDE SEQUENCE [LARGE SCALE GENOMIC DNA]</scope>
    <source>
        <strain evidence="7 8">DSM 44338</strain>
    </source>
</reference>
<dbReference type="RefSeq" id="WP_083126306.1">
    <property type="nucleotide sequence ID" value="NZ_MVIM01000007.1"/>
</dbReference>
<dbReference type="SUPFAM" id="SSF51905">
    <property type="entry name" value="FAD/NAD(P)-binding domain"/>
    <property type="match status" value="1"/>
</dbReference>
<evidence type="ECO:0000256" key="4">
    <source>
        <dbReference type="ARBA" id="ARBA00023014"/>
    </source>
</evidence>
<protein>
    <submittedName>
        <fullName evidence="7">FAD-dependent oxidoreductase</fullName>
    </submittedName>
</protein>
<dbReference type="Gene3D" id="3.30.9.10">
    <property type="entry name" value="D-Amino Acid Oxidase, subunit A, domain 2"/>
    <property type="match status" value="1"/>
</dbReference>
<evidence type="ECO:0000256" key="2">
    <source>
        <dbReference type="ARBA" id="ARBA00022723"/>
    </source>
</evidence>
<proteinExistence type="predicted"/>
<dbReference type="GO" id="GO:0016020">
    <property type="term" value="C:membrane"/>
    <property type="evidence" value="ECO:0007669"/>
    <property type="project" value="InterPro"/>
</dbReference>
<dbReference type="Pfam" id="PF01266">
    <property type="entry name" value="DAO"/>
    <property type="match status" value="1"/>
</dbReference>
<keyword evidence="5" id="KW-1015">Disulfide bond</keyword>
<dbReference type="SUPFAM" id="SSF50022">
    <property type="entry name" value="ISP domain"/>
    <property type="match status" value="1"/>
</dbReference>
<dbReference type="GO" id="GO:0016705">
    <property type="term" value="F:oxidoreductase activity, acting on paired donors, with incorporation or reduction of molecular oxygen"/>
    <property type="evidence" value="ECO:0007669"/>
    <property type="project" value="UniProtKB-ARBA"/>
</dbReference>
<dbReference type="Proteomes" id="UP000192411">
    <property type="component" value="Unassembled WGS sequence"/>
</dbReference>
<dbReference type="GO" id="GO:0005737">
    <property type="term" value="C:cytoplasm"/>
    <property type="evidence" value="ECO:0007669"/>
    <property type="project" value="TreeGrafter"/>
</dbReference>
<dbReference type="PANTHER" id="PTHR13847">
    <property type="entry name" value="SARCOSINE DEHYDROGENASE-RELATED"/>
    <property type="match status" value="1"/>
</dbReference>
<dbReference type="InterPro" id="IPR017941">
    <property type="entry name" value="Rieske_2Fe-2S"/>
</dbReference>
<keyword evidence="1" id="KW-0001">2Fe-2S</keyword>
<keyword evidence="3" id="KW-0408">Iron</keyword>
<dbReference type="OrthoDB" id="9767869at2"/>
<dbReference type="STRING" id="75922.BST47_14945"/>
<keyword evidence="4" id="KW-0411">Iron-sulfur</keyword>
<feature type="domain" description="Rieske" evidence="6">
    <location>
        <begin position="450"/>
        <end position="504"/>
    </location>
</feature>
<keyword evidence="2" id="KW-0479">Metal-binding</keyword>
<keyword evidence="8" id="KW-1185">Reference proteome</keyword>
<dbReference type="GO" id="GO:0046872">
    <property type="term" value="F:metal ion binding"/>
    <property type="evidence" value="ECO:0007669"/>
    <property type="project" value="UniProtKB-KW"/>
</dbReference>
<dbReference type="InterPro" id="IPR006076">
    <property type="entry name" value="FAD-dep_OxRdtase"/>
</dbReference>
<dbReference type="EMBL" id="MVIM01000007">
    <property type="protein sequence ID" value="ORB64609.1"/>
    <property type="molecule type" value="Genomic_DNA"/>
</dbReference>
<accession>A0A1X0JNU4</accession>
<dbReference type="Pfam" id="PF00355">
    <property type="entry name" value="Rieske"/>
    <property type="match status" value="1"/>
</dbReference>
<dbReference type="PRINTS" id="PR00162">
    <property type="entry name" value="RIESKE"/>
</dbReference>
<dbReference type="Gene3D" id="3.50.50.60">
    <property type="entry name" value="FAD/NAD(P)-binding domain"/>
    <property type="match status" value="1"/>
</dbReference>
<organism evidence="7 8">
    <name type="scientific">Mycolicibacterium tusciae</name>
    <dbReference type="NCBI Taxonomy" id="75922"/>
    <lineage>
        <taxon>Bacteria</taxon>
        <taxon>Bacillati</taxon>
        <taxon>Actinomycetota</taxon>
        <taxon>Actinomycetes</taxon>
        <taxon>Mycobacteriales</taxon>
        <taxon>Mycobacteriaceae</taxon>
        <taxon>Mycolicibacterium</taxon>
    </lineage>
</organism>
<dbReference type="GO" id="GO:0004497">
    <property type="term" value="F:monooxygenase activity"/>
    <property type="evidence" value="ECO:0007669"/>
    <property type="project" value="UniProtKB-ARBA"/>
</dbReference>
<gene>
    <name evidence="7" type="ORF">BST47_14945</name>
</gene>
<dbReference type="InterPro" id="IPR036922">
    <property type="entry name" value="Rieske_2Fe-2S_sf"/>
</dbReference>
<sequence length="504" mass="53722">MTSLWLADRAESAGTPRDNEILRDVIDVVVVGAGITGLTTAVLLARAGKRVTVVEAQYVGAGATGNTTGKVSLLQGTKLSRIAKKHGQEVLRDYVTGNTEGRDWLLRYCEEHGLDVQREDDFAYAQAADGVYTARSVLSAARTAGLDSAEWVEQADVPFPFRGGVRLPDQAQIDPMPFLDSLVTELETHGGTLLQGVRVTSISGRGPLRVSVQLPEASEQQQVSLTAQQVVLATGIPILDRGGFFARVKPQRSYCLAFDVPGDITRSMFISVDSPTRSVRYAPTAGGEKLVVGGAGHTVGRADSAAAGIEELTKWAVLHYPGAVRSHFWSAQDYHPADELPYVGPLLPKSETLFVATGFDKWGMSNGVAAALALSSQMLGGRMDWRRAFASWSPHEAAGLATALMANLEVGFNLAKGWVTPIVASTATPSEGDGVVTGPPWHLRAQSKVNGETHVVSPVCPHLGGIVSWNDADCTWECPLHGSRFAPDGSLLEGPATRSLTRHP</sequence>
<dbReference type="InterPro" id="IPR005805">
    <property type="entry name" value="Rieske_Fe-S_prot_C"/>
</dbReference>
<evidence type="ECO:0000256" key="1">
    <source>
        <dbReference type="ARBA" id="ARBA00022714"/>
    </source>
</evidence>
<dbReference type="Gene3D" id="2.102.10.10">
    <property type="entry name" value="Rieske [2Fe-2S] iron-sulphur domain"/>
    <property type="match status" value="1"/>
</dbReference>
<dbReference type="PROSITE" id="PS51296">
    <property type="entry name" value="RIESKE"/>
    <property type="match status" value="1"/>
</dbReference>
<evidence type="ECO:0000256" key="5">
    <source>
        <dbReference type="ARBA" id="ARBA00023157"/>
    </source>
</evidence>
<comment type="caution">
    <text evidence="7">The sequence shown here is derived from an EMBL/GenBank/DDBJ whole genome shotgun (WGS) entry which is preliminary data.</text>
</comment>
<evidence type="ECO:0000259" key="6">
    <source>
        <dbReference type="PROSITE" id="PS51296"/>
    </source>
</evidence>
<name>A0A1X0JNU4_9MYCO</name>
<dbReference type="GO" id="GO:0051537">
    <property type="term" value="F:2 iron, 2 sulfur cluster binding"/>
    <property type="evidence" value="ECO:0007669"/>
    <property type="project" value="UniProtKB-KW"/>
</dbReference>
<dbReference type="AlphaFoldDB" id="A0A1X0JNU4"/>
<evidence type="ECO:0000313" key="7">
    <source>
        <dbReference type="EMBL" id="ORB64609.1"/>
    </source>
</evidence>
<evidence type="ECO:0000256" key="3">
    <source>
        <dbReference type="ARBA" id="ARBA00023004"/>
    </source>
</evidence>
<evidence type="ECO:0000313" key="8">
    <source>
        <dbReference type="Proteomes" id="UP000192411"/>
    </source>
</evidence>
<dbReference type="PANTHER" id="PTHR13847:SF274">
    <property type="entry name" value="RIESKE 2FE-2S IRON-SULFUR PROTEIN YHFW-RELATED"/>
    <property type="match status" value="1"/>
</dbReference>